<evidence type="ECO:0000256" key="12">
    <source>
        <dbReference type="PIRSR" id="PIRSR000445-4"/>
    </source>
</evidence>
<accession>A0A9D1FLQ2</accession>
<evidence type="ECO:0000256" key="10">
    <source>
        <dbReference type="PIRSR" id="PIRSR000445-2"/>
    </source>
</evidence>
<dbReference type="InterPro" id="IPR036291">
    <property type="entry name" value="NAD(P)-bd_dom_sf"/>
</dbReference>
<dbReference type="InterPro" id="IPR000343">
    <property type="entry name" value="4pyrrol_synth_GluRdtase"/>
</dbReference>
<proteinExistence type="inferred from homology"/>
<sequence length="404" mass="44460">MNIKMAGIDHSKAGVEAREAFSFTKSAAEGAMKQVREEFGADGCVILSTCNRTELWLDGGENLDPLDILCRLKGVNPDEAAPYITVRRDEEAVGHLLRTACGMNSRLFGEDQIITQVGDAGDFARELKTSGPVLDNLFRTAVTAAKKVKTQVRLTAERRGAAESTVELLQKEWGGFAGRKILVIGNGNMGKLAAEKLLEAGAQVSMTLRQYKHGGASVPEGCRAVSYEERYAVMEQSDAVVSATASPHYTVHAGSVLVLSRFPQIFVDLAVPRDIDPLVADIPGVKVWDIDSLGVSGAESASEEAAAQAEEILKEYQAEFRRWYDFREAVPLIQQISRKAAEDMDSRMEKCIHTLHLPPEQRDKLWEQIDHHAEKTVAHLLFGLRETLSPELLRDCLKALNMVE</sequence>
<dbReference type="SUPFAM" id="SSF69075">
    <property type="entry name" value="Glutamyl tRNA-reductase dimerization domain"/>
    <property type="match status" value="1"/>
</dbReference>
<evidence type="ECO:0000256" key="8">
    <source>
        <dbReference type="HAMAP-Rule" id="MF_00087"/>
    </source>
</evidence>
<dbReference type="EC" id="1.2.1.70" evidence="3 8"/>
<dbReference type="SUPFAM" id="SSF51735">
    <property type="entry name" value="NAD(P)-binding Rossmann-fold domains"/>
    <property type="match status" value="1"/>
</dbReference>
<evidence type="ECO:0000313" key="17">
    <source>
        <dbReference type="EMBL" id="HIS75977.1"/>
    </source>
</evidence>
<dbReference type="InterPro" id="IPR015895">
    <property type="entry name" value="4pyrrol_synth_GluRdtase_N"/>
</dbReference>
<evidence type="ECO:0000256" key="2">
    <source>
        <dbReference type="ARBA" id="ARBA00005916"/>
    </source>
</evidence>
<name>A0A9D1FLQ2_9FIRM</name>
<dbReference type="GO" id="GO:0019353">
    <property type="term" value="P:protoporphyrinogen IX biosynthetic process from glutamate"/>
    <property type="evidence" value="ECO:0007669"/>
    <property type="project" value="TreeGrafter"/>
</dbReference>
<evidence type="ECO:0000256" key="7">
    <source>
        <dbReference type="ARBA" id="ARBA00047464"/>
    </source>
</evidence>
<comment type="domain">
    <text evidence="8">Possesses an unusual extended V-shaped dimeric structure with each monomer consisting of three distinct domains arranged along a curved 'spinal' alpha-helix. The N-terminal catalytic domain specifically recognizes the glutamate moiety of the substrate. The second domain is the NADPH-binding domain, and the third C-terminal domain is responsible for dimerization.</text>
</comment>
<dbReference type="InterPro" id="IPR006151">
    <property type="entry name" value="Shikm_DH/Glu-tRNA_Rdtase"/>
</dbReference>
<feature type="active site" description="Nucleophile" evidence="8 9">
    <location>
        <position position="50"/>
    </location>
</feature>
<dbReference type="InterPro" id="IPR036453">
    <property type="entry name" value="GluRdtase_dimer_dom_sf"/>
</dbReference>
<feature type="binding site" evidence="8 11">
    <location>
        <begin position="185"/>
        <end position="190"/>
    </location>
    <ligand>
        <name>NADP(+)</name>
        <dbReference type="ChEBI" id="CHEBI:58349"/>
    </ligand>
</feature>
<dbReference type="InterPro" id="IPR036343">
    <property type="entry name" value="GluRdtase_N_sf"/>
</dbReference>
<feature type="site" description="Important for activity" evidence="8 12">
    <location>
        <position position="95"/>
    </location>
</feature>
<evidence type="ECO:0000256" key="1">
    <source>
        <dbReference type="ARBA" id="ARBA00005059"/>
    </source>
</evidence>
<feature type="domain" description="Glutamyl-tRNA reductase N-terminal" evidence="16">
    <location>
        <begin position="7"/>
        <end position="151"/>
    </location>
</feature>
<evidence type="ECO:0000256" key="6">
    <source>
        <dbReference type="ARBA" id="ARBA00023244"/>
    </source>
</evidence>
<comment type="similarity">
    <text evidence="2 8 13">Belongs to the glutamyl-tRNA reductase family.</text>
</comment>
<dbReference type="InterPro" id="IPR015896">
    <property type="entry name" value="4pyrrol_synth_GluRdtase_dimer"/>
</dbReference>
<feature type="binding site" evidence="8 10">
    <location>
        <position position="116"/>
    </location>
    <ligand>
        <name>substrate</name>
    </ligand>
</feature>
<dbReference type="HAMAP" id="MF_00087">
    <property type="entry name" value="Glu_tRNA_reductase"/>
    <property type="match status" value="1"/>
</dbReference>
<dbReference type="Pfam" id="PF05201">
    <property type="entry name" value="GlutR_N"/>
    <property type="match status" value="1"/>
</dbReference>
<comment type="catalytic activity">
    <reaction evidence="7 8 13">
        <text>(S)-4-amino-5-oxopentanoate + tRNA(Glu) + NADP(+) = L-glutamyl-tRNA(Glu) + NADPH + H(+)</text>
        <dbReference type="Rhea" id="RHEA:12344"/>
        <dbReference type="Rhea" id="RHEA-COMP:9663"/>
        <dbReference type="Rhea" id="RHEA-COMP:9680"/>
        <dbReference type="ChEBI" id="CHEBI:15378"/>
        <dbReference type="ChEBI" id="CHEBI:57501"/>
        <dbReference type="ChEBI" id="CHEBI:57783"/>
        <dbReference type="ChEBI" id="CHEBI:58349"/>
        <dbReference type="ChEBI" id="CHEBI:78442"/>
        <dbReference type="ChEBI" id="CHEBI:78520"/>
        <dbReference type="EC" id="1.2.1.70"/>
    </reaction>
</comment>
<comment type="pathway">
    <text evidence="1 8 13">Porphyrin-containing compound metabolism; protoporphyrin-IX biosynthesis; 5-aminolevulinate from L-glutamyl-tRNA(Glu): step 1/2.</text>
</comment>
<feature type="binding site" evidence="8 10">
    <location>
        <begin position="110"/>
        <end position="112"/>
    </location>
    <ligand>
        <name>substrate</name>
    </ligand>
</feature>
<evidence type="ECO:0000313" key="18">
    <source>
        <dbReference type="Proteomes" id="UP000824002"/>
    </source>
</evidence>
<evidence type="ECO:0000256" key="3">
    <source>
        <dbReference type="ARBA" id="ARBA00012970"/>
    </source>
</evidence>
<evidence type="ECO:0000256" key="11">
    <source>
        <dbReference type="PIRSR" id="PIRSR000445-3"/>
    </source>
</evidence>
<keyword evidence="6 8" id="KW-0627">Porphyrin biosynthesis</keyword>
<dbReference type="FunFam" id="3.30.460.30:FF:000001">
    <property type="entry name" value="Glutamyl-tRNA reductase"/>
    <property type="match status" value="1"/>
</dbReference>
<protein>
    <recommendedName>
        <fullName evidence="3 8">Glutamyl-tRNA reductase</fullName>
        <shortName evidence="8">GluTR</shortName>
        <ecNumber evidence="3 8">1.2.1.70</ecNumber>
    </recommendedName>
</protein>
<feature type="domain" description="Tetrapyrrole biosynthesis glutamyl-tRNA reductase dimerisation" evidence="14">
    <location>
        <begin position="308"/>
        <end position="400"/>
    </location>
</feature>
<comment type="miscellaneous">
    <text evidence="8">During catalysis, the active site Cys acts as a nucleophile attacking the alpha-carbonyl group of tRNA-bound glutamate with the formation of a thioester intermediate between enzyme and glutamate, and the concomitant release of tRNA(Glu). The thioester intermediate is finally reduced by direct hydride transfer from NADPH, to form the product GSA.</text>
</comment>
<dbReference type="Gene3D" id="3.30.460.30">
    <property type="entry name" value="Glutamyl-tRNA reductase, N-terminal domain"/>
    <property type="match status" value="1"/>
</dbReference>
<evidence type="ECO:0000256" key="4">
    <source>
        <dbReference type="ARBA" id="ARBA00022857"/>
    </source>
</evidence>
<feature type="binding site" evidence="8 10">
    <location>
        <begin position="49"/>
        <end position="52"/>
    </location>
    <ligand>
        <name>substrate</name>
    </ligand>
</feature>
<evidence type="ECO:0000259" key="14">
    <source>
        <dbReference type="Pfam" id="PF00745"/>
    </source>
</evidence>
<comment type="subunit">
    <text evidence="8">Homodimer.</text>
</comment>
<dbReference type="GO" id="GO:0008883">
    <property type="term" value="F:glutamyl-tRNA reductase activity"/>
    <property type="evidence" value="ECO:0007669"/>
    <property type="project" value="UniProtKB-UniRule"/>
</dbReference>
<dbReference type="AlphaFoldDB" id="A0A9D1FLQ2"/>
<reference evidence="17" key="2">
    <citation type="journal article" date="2021" name="PeerJ">
        <title>Extensive microbial diversity within the chicken gut microbiome revealed by metagenomics and culture.</title>
        <authorList>
            <person name="Gilroy R."/>
            <person name="Ravi A."/>
            <person name="Getino M."/>
            <person name="Pursley I."/>
            <person name="Horton D.L."/>
            <person name="Alikhan N.F."/>
            <person name="Baker D."/>
            <person name="Gharbi K."/>
            <person name="Hall N."/>
            <person name="Watson M."/>
            <person name="Adriaenssens E.M."/>
            <person name="Foster-Nyarko E."/>
            <person name="Jarju S."/>
            <person name="Secka A."/>
            <person name="Antonio M."/>
            <person name="Oren A."/>
            <person name="Chaudhuri R.R."/>
            <person name="La Ragione R."/>
            <person name="Hildebrand F."/>
            <person name="Pallen M.J."/>
        </authorList>
    </citation>
    <scope>NUCLEOTIDE SEQUENCE</scope>
    <source>
        <strain evidence="17">CHK199-13235</strain>
    </source>
</reference>
<feature type="domain" description="Quinate/shikimate 5-dehydrogenase/glutamyl-tRNA reductase" evidence="15">
    <location>
        <begin position="167"/>
        <end position="293"/>
    </location>
</feature>
<dbReference type="Proteomes" id="UP000824002">
    <property type="component" value="Unassembled WGS sequence"/>
</dbReference>
<dbReference type="Pfam" id="PF01488">
    <property type="entry name" value="Shikimate_DH"/>
    <property type="match status" value="1"/>
</dbReference>
<keyword evidence="5 8" id="KW-0560">Oxidoreductase</keyword>
<dbReference type="PIRSF" id="PIRSF000445">
    <property type="entry name" value="4pyrrol_synth_GluRdtase"/>
    <property type="match status" value="1"/>
</dbReference>
<evidence type="ECO:0000256" key="9">
    <source>
        <dbReference type="PIRSR" id="PIRSR000445-1"/>
    </source>
</evidence>
<dbReference type="GO" id="GO:0050661">
    <property type="term" value="F:NADP binding"/>
    <property type="evidence" value="ECO:0007669"/>
    <property type="project" value="InterPro"/>
</dbReference>
<dbReference type="Gene3D" id="3.40.50.720">
    <property type="entry name" value="NAD(P)-binding Rossmann-like Domain"/>
    <property type="match status" value="1"/>
</dbReference>
<evidence type="ECO:0000256" key="13">
    <source>
        <dbReference type="RuleBase" id="RU000584"/>
    </source>
</evidence>
<dbReference type="NCBIfam" id="TIGR01035">
    <property type="entry name" value="hemA"/>
    <property type="match status" value="1"/>
</dbReference>
<dbReference type="SUPFAM" id="SSF69742">
    <property type="entry name" value="Glutamyl tRNA-reductase catalytic, N-terminal domain"/>
    <property type="match status" value="1"/>
</dbReference>
<evidence type="ECO:0000256" key="5">
    <source>
        <dbReference type="ARBA" id="ARBA00023002"/>
    </source>
</evidence>
<reference evidence="17" key="1">
    <citation type="submission" date="2020-10" db="EMBL/GenBank/DDBJ databases">
        <authorList>
            <person name="Gilroy R."/>
        </authorList>
    </citation>
    <scope>NUCLEOTIDE SEQUENCE</scope>
    <source>
        <strain evidence="17">CHK199-13235</strain>
    </source>
</reference>
<dbReference type="PANTHER" id="PTHR43013:SF1">
    <property type="entry name" value="GLUTAMYL-TRNA REDUCTASE"/>
    <property type="match status" value="1"/>
</dbReference>
<dbReference type="Pfam" id="PF00745">
    <property type="entry name" value="GlutR_dimer"/>
    <property type="match status" value="1"/>
</dbReference>
<comment type="function">
    <text evidence="8">Catalyzes the NADPH-dependent reduction of glutamyl-tRNA(Glu) to glutamate 1-semialdehyde (GSA).</text>
</comment>
<dbReference type="CDD" id="cd05213">
    <property type="entry name" value="NAD_bind_Glutamyl_tRNA_reduct"/>
    <property type="match status" value="1"/>
</dbReference>
<dbReference type="PANTHER" id="PTHR43013">
    <property type="entry name" value="GLUTAMYL-TRNA REDUCTASE"/>
    <property type="match status" value="1"/>
</dbReference>
<keyword evidence="4 8" id="KW-0521">NADP</keyword>
<comment type="caution">
    <text evidence="17">The sequence shown here is derived from an EMBL/GenBank/DDBJ whole genome shotgun (WGS) entry which is preliminary data.</text>
</comment>
<evidence type="ECO:0000259" key="16">
    <source>
        <dbReference type="Pfam" id="PF05201"/>
    </source>
</evidence>
<organism evidence="17 18">
    <name type="scientific">Candidatus Merdivicinus excrementipullorum</name>
    <dbReference type="NCBI Taxonomy" id="2840867"/>
    <lineage>
        <taxon>Bacteria</taxon>
        <taxon>Bacillati</taxon>
        <taxon>Bacillota</taxon>
        <taxon>Clostridia</taxon>
        <taxon>Eubacteriales</taxon>
        <taxon>Oscillospiraceae</taxon>
        <taxon>Oscillospiraceae incertae sedis</taxon>
        <taxon>Candidatus Merdivicinus</taxon>
    </lineage>
</organism>
<feature type="binding site" evidence="8 10">
    <location>
        <position position="105"/>
    </location>
    <ligand>
        <name>substrate</name>
    </ligand>
</feature>
<gene>
    <name evidence="8 17" type="primary">hemA</name>
    <name evidence="17" type="ORF">IAB51_04105</name>
</gene>
<dbReference type="EMBL" id="DVJP01000030">
    <property type="protein sequence ID" value="HIS75977.1"/>
    <property type="molecule type" value="Genomic_DNA"/>
</dbReference>
<evidence type="ECO:0000259" key="15">
    <source>
        <dbReference type="Pfam" id="PF01488"/>
    </source>
</evidence>